<dbReference type="RefSeq" id="WP_125972886.1">
    <property type="nucleotide sequence ID" value="NZ_BAAADY010000021.1"/>
</dbReference>
<organism evidence="6 7">
    <name type="scientific">Sphingomonas trueperi</name>
    <dbReference type="NCBI Taxonomy" id="53317"/>
    <lineage>
        <taxon>Bacteria</taxon>
        <taxon>Pseudomonadati</taxon>
        <taxon>Pseudomonadota</taxon>
        <taxon>Alphaproteobacteria</taxon>
        <taxon>Sphingomonadales</taxon>
        <taxon>Sphingomonadaceae</taxon>
        <taxon>Sphingomonas</taxon>
    </lineage>
</organism>
<dbReference type="Pfam" id="PF00072">
    <property type="entry name" value="Response_reg"/>
    <property type="match status" value="1"/>
</dbReference>
<keyword evidence="7" id="KW-1185">Reference proteome</keyword>
<keyword evidence="3" id="KW-0238">DNA-binding</keyword>
<evidence type="ECO:0000256" key="3">
    <source>
        <dbReference type="ARBA" id="ARBA00023125"/>
    </source>
</evidence>
<name>A0A7X6BCI6_9SPHN</name>
<dbReference type="GO" id="GO:0000156">
    <property type="term" value="F:phosphorelay response regulator activity"/>
    <property type="evidence" value="ECO:0007669"/>
    <property type="project" value="TreeGrafter"/>
</dbReference>
<protein>
    <submittedName>
        <fullName evidence="6">CheY-like chemotaxis protein</fullName>
    </submittedName>
</protein>
<dbReference type="PROSITE" id="PS50110">
    <property type="entry name" value="RESPONSE_REGULATORY"/>
    <property type="match status" value="1"/>
</dbReference>
<accession>A0A7X6BCI6</accession>
<keyword evidence="2" id="KW-0902">Two-component regulatory system</keyword>
<sequence>MRVLIVEDEMTIAFLIEDMLEDLGHEVVEIAMRLPEALEAARRVEADLAILDVNLDGHRSFPVADILAERAIPYAFATGYGALGLEGAYRERPVLAKPFLREHLAALIVKACG</sequence>
<dbReference type="InterPro" id="IPR011006">
    <property type="entry name" value="CheY-like_superfamily"/>
</dbReference>
<dbReference type="GO" id="GO:0032993">
    <property type="term" value="C:protein-DNA complex"/>
    <property type="evidence" value="ECO:0007669"/>
    <property type="project" value="TreeGrafter"/>
</dbReference>
<feature type="modified residue" description="4-aspartylphosphate" evidence="4">
    <location>
        <position position="52"/>
    </location>
</feature>
<evidence type="ECO:0000313" key="7">
    <source>
        <dbReference type="Proteomes" id="UP000531251"/>
    </source>
</evidence>
<dbReference type="PANTHER" id="PTHR48111">
    <property type="entry name" value="REGULATOR OF RPOS"/>
    <property type="match status" value="1"/>
</dbReference>
<keyword evidence="1 4" id="KW-0597">Phosphoprotein</keyword>
<evidence type="ECO:0000313" key="6">
    <source>
        <dbReference type="EMBL" id="NJB96692.1"/>
    </source>
</evidence>
<proteinExistence type="predicted"/>
<evidence type="ECO:0000256" key="4">
    <source>
        <dbReference type="PROSITE-ProRule" id="PRU00169"/>
    </source>
</evidence>
<dbReference type="Gene3D" id="3.40.50.2300">
    <property type="match status" value="1"/>
</dbReference>
<evidence type="ECO:0000256" key="2">
    <source>
        <dbReference type="ARBA" id="ARBA00023012"/>
    </source>
</evidence>
<dbReference type="EMBL" id="JAATJB010000002">
    <property type="protein sequence ID" value="NJB96692.1"/>
    <property type="molecule type" value="Genomic_DNA"/>
</dbReference>
<dbReference type="SUPFAM" id="SSF52172">
    <property type="entry name" value="CheY-like"/>
    <property type="match status" value="1"/>
</dbReference>
<dbReference type="GO" id="GO:0006355">
    <property type="term" value="P:regulation of DNA-templated transcription"/>
    <property type="evidence" value="ECO:0007669"/>
    <property type="project" value="TreeGrafter"/>
</dbReference>
<evidence type="ECO:0000256" key="1">
    <source>
        <dbReference type="ARBA" id="ARBA00022553"/>
    </source>
</evidence>
<comment type="caution">
    <text evidence="6">The sequence shown here is derived from an EMBL/GenBank/DDBJ whole genome shotgun (WGS) entry which is preliminary data.</text>
</comment>
<evidence type="ECO:0000259" key="5">
    <source>
        <dbReference type="PROSITE" id="PS50110"/>
    </source>
</evidence>
<dbReference type="GO" id="GO:0005829">
    <property type="term" value="C:cytosol"/>
    <property type="evidence" value="ECO:0007669"/>
    <property type="project" value="TreeGrafter"/>
</dbReference>
<dbReference type="InterPro" id="IPR001789">
    <property type="entry name" value="Sig_transdc_resp-reg_receiver"/>
</dbReference>
<dbReference type="PANTHER" id="PTHR48111:SF40">
    <property type="entry name" value="PHOSPHATE REGULON TRANSCRIPTIONAL REGULATORY PROTEIN PHOB"/>
    <property type="match status" value="1"/>
</dbReference>
<gene>
    <name evidence="6" type="ORF">GGR89_000992</name>
</gene>
<dbReference type="InterPro" id="IPR039420">
    <property type="entry name" value="WalR-like"/>
</dbReference>
<dbReference type="Proteomes" id="UP000531251">
    <property type="component" value="Unassembled WGS sequence"/>
</dbReference>
<feature type="domain" description="Response regulatory" evidence="5">
    <location>
        <begin position="2"/>
        <end position="112"/>
    </location>
</feature>
<dbReference type="AlphaFoldDB" id="A0A7X6BCI6"/>
<dbReference type="SMART" id="SM00448">
    <property type="entry name" value="REC"/>
    <property type="match status" value="1"/>
</dbReference>
<dbReference type="GO" id="GO:0000976">
    <property type="term" value="F:transcription cis-regulatory region binding"/>
    <property type="evidence" value="ECO:0007669"/>
    <property type="project" value="TreeGrafter"/>
</dbReference>
<reference evidence="6 7" key="1">
    <citation type="submission" date="2020-03" db="EMBL/GenBank/DDBJ databases">
        <title>Genomic Encyclopedia of Type Strains, Phase IV (KMG-IV): sequencing the most valuable type-strain genomes for metagenomic binning, comparative biology and taxonomic classification.</title>
        <authorList>
            <person name="Goeker M."/>
        </authorList>
    </citation>
    <scope>NUCLEOTIDE SEQUENCE [LARGE SCALE GENOMIC DNA]</scope>
    <source>
        <strain evidence="6 7">DSM 7225</strain>
    </source>
</reference>